<dbReference type="AlphaFoldDB" id="A0A3M6US38"/>
<reference evidence="2 3" key="1">
    <citation type="journal article" date="2018" name="Sci. Rep.">
        <title>Comparative analysis of the Pocillopora damicornis genome highlights role of immune system in coral evolution.</title>
        <authorList>
            <person name="Cunning R."/>
            <person name="Bay R.A."/>
            <person name="Gillette P."/>
            <person name="Baker A.C."/>
            <person name="Traylor-Knowles N."/>
        </authorList>
    </citation>
    <scope>NUCLEOTIDE SEQUENCE [LARGE SCALE GENOMIC DNA]</scope>
    <source>
        <strain evidence="2">RSMAS</strain>
        <tissue evidence="2">Whole animal</tissue>
    </source>
</reference>
<evidence type="ECO:0000259" key="1">
    <source>
        <dbReference type="PROSITE" id="PS50878"/>
    </source>
</evidence>
<dbReference type="PANTHER" id="PTHR33332">
    <property type="entry name" value="REVERSE TRANSCRIPTASE DOMAIN-CONTAINING PROTEIN"/>
    <property type="match status" value="1"/>
</dbReference>
<dbReference type="Proteomes" id="UP000275408">
    <property type="component" value="Unassembled WGS sequence"/>
</dbReference>
<dbReference type="CDD" id="cd01650">
    <property type="entry name" value="RT_nLTR_like"/>
    <property type="match status" value="1"/>
</dbReference>
<feature type="domain" description="Reverse transcriptase" evidence="1">
    <location>
        <begin position="146"/>
        <end position="404"/>
    </location>
</feature>
<accession>A0A3M6US38</accession>
<dbReference type="Pfam" id="PF00078">
    <property type="entry name" value="RVT_1"/>
    <property type="match status" value="1"/>
</dbReference>
<evidence type="ECO:0000313" key="3">
    <source>
        <dbReference type="Proteomes" id="UP000275408"/>
    </source>
</evidence>
<dbReference type="PROSITE" id="PS50878">
    <property type="entry name" value="RT_POL"/>
    <property type="match status" value="1"/>
</dbReference>
<dbReference type="EMBL" id="RCHS01000902">
    <property type="protein sequence ID" value="RMX56158.1"/>
    <property type="molecule type" value="Genomic_DNA"/>
</dbReference>
<comment type="caution">
    <text evidence="2">The sequence shown here is derived from an EMBL/GenBank/DDBJ whole genome shotgun (WGS) entry which is preliminary data.</text>
</comment>
<dbReference type="OrthoDB" id="5960351at2759"/>
<gene>
    <name evidence="2" type="ORF">pdam_00012102</name>
</gene>
<evidence type="ECO:0000313" key="2">
    <source>
        <dbReference type="EMBL" id="RMX56158.1"/>
    </source>
</evidence>
<keyword evidence="3" id="KW-1185">Reference proteome</keyword>
<name>A0A3M6US38_POCDA</name>
<organism evidence="2 3">
    <name type="scientific">Pocillopora damicornis</name>
    <name type="common">Cauliflower coral</name>
    <name type="synonym">Millepora damicornis</name>
    <dbReference type="NCBI Taxonomy" id="46731"/>
    <lineage>
        <taxon>Eukaryota</taxon>
        <taxon>Metazoa</taxon>
        <taxon>Cnidaria</taxon>
        <taxon>Anthozoa</taxon>
        <taxon>Hexacorallia</taxon>
        <taxon>Scleractinia</taxon>
        <taxon>Astrocoeniina</taxon>
        <taxon>Pocilloporidae</taxon>
        <taxon>Pocillopora</taxon>
    </lineage>
</organism>
<dbReference type="InterPro" id="IPR000477">
    <property type="entry name" value="RT_dom"/>
</dbReference>
<protein>
    <recommendedName>
        <fullName evidence="1">Reverse transcriptase domain-containing protein</fullName>
    </recommendedName>
</protein>
<proteinExistence type="predicted"/>
<dbReference type="STRING" id="46731.A0A3M6US38"/>
<sequence>MTSKHQAKAPYFSDFFSEVKNTSAYWNLVTEAANPKARKSIGPIKKEDETLALTDKEKANSINLFFSNVGNKLNNLLPTSTHLQPITLENKEVPLLSQVVLNREAVSRKINSLQVKKSAGPDNIHPKLLRVAGDTVIPFLVSFYQHIIDREAVFLQWKVARITPIHKKDDETDIANYRPVSPLSIPSKILEELVNDILVDHVFTANDLDSDREWAYRKGYSTDLLRTQLTEQWRKELDKGKAIAVYSLLITKLQRNFGVSSPLLNWLNSYLSDRKQFTVVNGAESGTQPVQVGVPQGSVLGPTLFALSSSDLPSSVASEETYMYADDTSVYCVGNNGNVAVSLLNRALTELHEWCLRNRLIPHPKECEAMLITGSNYNGPIPPVSIGGSLVTWVKKSRLLGVTVDNKLTWSPHLSEV</sequence>